<comment type="caution">
    <text evidence="2">The sequence shown here is derived from an EMBL/GenBank/DDBJ whole genome shotgun (WGS) entry which is preliminary data.</text>
</comment>
<gene>
    <name evidence="2" type="ORF">AOL_s00210g151</name>
</gene>
<proteinExistence type="predicted"/>
<feature type="compositionally biased region" description="Basic and acidic residues" evidence="1">
    <location>
        <begin position="356"/>
        <end position="368"/>
    </location>
</feature>
<dbReference type="HOGENOM" id="CLU_657159_0_0_1"/>
<dbReference type="RefSeq" id="XP_011127255.1">
    <property type="nucleotide sequence ID" value="XM_011128953.1"/>
</dbReference>
<dbReference type="AlphaFoldDB" id="G1XRZ3"/>
<dbReference type="Proteomes" id="UP000008784">
    <property type="component" value="Unassembled WGS sequence"/>
</dbReference>
<feature type="compositionally biased region" description="Pro residues" evidence="1">
    <location>
        <begin position="89"/>
        <end position="100"/>
    </location>
</feature>
<keyword evidence="3" id="KW-1185">Reference proteome</keyword>
<feature type="compositionally biased region" description="Basic and acidic residues" evidence="1">
    <location>
        <begin position="20"/>
        <end position="32"/>
    </location>
</feature>
<feature type="compositionally biased region" description="Polar residues" evidence="1">
    <location>
        <begin position="315"/>
        <end position="333"/>
    </location>
</feature>
<feature type="region of interest" description="Disordered" evidence="1">
    <location>
        <begin position="286"/>
        <end position="372"/>
    </location>
</feature>
<organism evidence="2 3">
    <name type="scientific">Arthrobotrys oligospora (strain ATCC 24927 / CBS 115.81 / DSM 1491)</name>
    <name type="common">Nematode-trapping fungus</name>
    <name type="synonym">Didymozoophaga oligospora</name>
    <dbReference type="NCBI Taxonomy" id="756982"/>
    <lineage>
        <taxon>Eukaryota</taxon>
        <taxon>Fungi</taxon>
        <taxon>Dikarya</taxon>
        <taxon>Ascomycota</taxon>
        <taxon>Pezizomycotina</taxon>
        <taxon>Orbiliomycetes</taxon>
        <taxon>Orbiliales</taxon>
        <taxon>Orbiliaceae</taxon>
        <taxon>Orbilia</taxon>
        <taxon>Orbilia oligospora</taxon>
    </lineage>
</organism>
<reference evidence="2 3" key="1">
    <citation type="journal article" date="2011" name="PLoS Pathog.">
        <title>Genomic and proteomic analyses of the fungus Arthrobotrys oligospora provide insights into nematode-trap formation.</title>
        <authorList>
            <person name="Yang J."/>
            <person name="Wang L."/>
            <person name="Ji X."/>
            <person name="Feng Y."/>
            <person name="Li X."/>
            <person name="Zou C."/>
            <person name="Xu J."/>
            <person name="Ren Y."/>
            <person name="Mi Q."/>
            <person name="Wu J."/>
            <person name="Liu S."/>
            <person name="Liu Y."/>
            <person name="Huang X."/>
            <person name="Wang H."/>
            <person name="Niu X."/>
            <person name="Li J."/>
            <person name="Liang L."/>
            <person name="Luo Y."/>
            <person name="Ji K."/>
            <person name="Zhou W."/>
            <person name="Yu Z."/>
            <person name="Li G."/>
            <person name="Liu Y."/>
            <person name="Li L."/>
            <person name="Qiao M."/>
            <person name="Feng L."/>
            <person name="Zhang K.-Q."/>
        </authorList>
    </citation>
    <scope>NUCLEOTIDE SEQUENCE [LARGE SCALE GENOMIC DNA]</scope>
    <source>
        <strain evidence="3">ATCC 24927 / CBS 115.81 / DSM 1491</strain>
    </source>
</reference>
<evidence type="ECO:0000256" key="1">
    <source>
        <dbReference type="SAM" id="MobiDB-lite"/>
    </source>
</evidence>
<dbReference type="GeneID" id="22898148"/>
<dbReference type="InParanoid" id="G1XRZ3"/>
<name>G1XRZ3_ARTOA</name>
<evidence type="ECO:0000313" key="2">
    <source>
        <dbReference type="EMBL" id="EGX43990.1"/>
    </source>
</evidence>
<feature type="compositionally biased region" description="Low complexity" evidence="1">
    <location>
        <begin position="231"/>
        <end position="248"/>
    </location>
</feature>
<accession>G1XRZ3</accession>
<protein>
    <submittedName>
        <fullName evidence="2">Uncharacterized protein</fullName>
    </submittedName>
</protein>
<feature type="compositionally biased region" description="Low complexity" evidence="1">
    <location>
        <begin position="35"/>
        <end position="51"/>
    </location>
</feature>
<feature type="region of interest" description="Disordered" evidence="1">
    <location>
        <begin position="190"/>
        <end position="248"/>
    </location>
</feature>
<dbReference type="EMBL" id="ADOT01000308">
    <property type="protein sequence ID" value="EGX43990.1"/>
    <property type="molecule type" value="Genomic_DNA"/>
</dbReference>
<sequence>MIIPRDTEDDSVTIPATQNEQRRIKWRLDAPETRSSSQPSYKQKSSSKQTSGQFLRAESFPTRTRHLDSGCEPVPEEFRVIDTEYVPRTPTPPPPPPLSPTPDYTLWEEEAESSRGPFQSFQSFESAFISDIGEVSERGDVDTPNPAGIVLADLEINLNHAHKANSIVPQHGSASTSFADEGYGDSVPSYNPLPISEVYSPDQEIHGDEPSPSTESYFSAPSPLLRDGPRSPSCSSSSSVQTSHYRSSITKNADYREEVIGEIRALSIIIYFLLLRAYIRGSESTSASSASSSQESRNGNNSQVIEDNGDKSGRNQRPGSTSESISQRPNNGSLKRKRDKSDDGEDEGDKPRKNKRVENDNAPHRGPLDKQLACPIAKASPNPGTHRCRLINRQNLPGIRQVGLTSIKARYIVIAQSF</sequence>
<evidence type="ECO:0000313" key="3">
    <source>
        <dbReference type="Proteomes" id="UP000008784"/>
    </source>
</evidence>
<feature type="compositionally biased region" description="Low complexity" evidence="1">
    <location>
        <begin position="286"/>
        <end position="296"/>
    </location>
</feature>
<feature type="region of interest" description="Disordered" evidence="1">
    <location>
        <begin position="1"/>
        <end position="119"/>
    </location>
</feature>